<feature type="non-terminal residue" evidence="1">
    <location>
        <position position="63"/>
    </location>
</feature>
<reference evidence="1" key="2">
    <citation type="journal article" date="2021" name="Genome Biol. Evol.">
        <title>Developing a high-quality reference genome for a parasitic bivalve with doubly uniparental inheritance (Bivalvia: Unionida).</title>
        <authorList>
            <person name="Smith C.H."/>
        </authorList>
    </citation>
    <scope>NUCLEOTIDE SEQUENCE</scope>
    <source>
        <strain evidence="1">CHS0354</strain>
        <tissue evidence="1">Mantle</tissue>
    </source>
</reference>
<reference evidence="1" key="3">
    <citation type="submission" date="2023-05" db="EMBL/GenBank/DDBJ databases">
        <authorList>
            <person name="Smith C.H."/>
        </authorList>
    </citation>
    <scope>NUCLEOTIDE SEQUENCE</scope>
    <source>
        <strain evidence="1">CHS0354</strain>
        <tissue evidence="1">Mantle</tissue>
    </source>
</reference>
<reference evidence="1" key="1">
    <citation type="journal article" date="2021" name="Genome Biol. Evol.">
        <title>A High-Quality Reference Genome for a Parasitic Bivalve with Doubly Uniparental Inheritance (Bivalvia: Unionida).</title>
        <authorList>
            <person name="Smith C.H."/>
        </authorList>
    </citation>
    <scope>NUCLEOTIDE SEQUENCE</scope>
    <source>
        <strain evidence="1">CHS0354</strain>
    </source>
</reference>
<dbReference type="EMBL" id="JAEAOA010001616">
    <property type="protein sequence ID" value="KAK3576241.1"/>
    <property type="molecule type" value="Genomic_DNA"/>
</dbReference>
<feature type="non-terminal residue" evidence="1">
    <location>
        <position position="1"/>
    </location>
</feature>
<organism evidence="1 2">
    <name type="scientific">Potamilus streckersoni</name>
    <dbReference type="NCBI Taxonomy" id="2493646"/>
    <lineage>
        <taxon>Eukaryota</taxon>
        <taxon>Metazoa</taxon>
        <taxon>Spiralia</taxon>
        <taxon>Lophotrochozoa</taxon>
        <taxon>Mollusca</taxon>
        <taxon>Bivalvia</taxon>
        <taxon>Autobranchia</taxon>
        <taxon>Heteroconchia</taxon>
        <taxon>Palaeoheterodonta</taxon>
        <taxon>Unionida</taxon>
        <taxon>Unionoidea</taxon>
        <taxon>Unionidae</taxon>
        <taxon>Ambleminae</taxon>
        <taxon>Lampsilini</taxon>
        <taxon>Potamilus</taxon>
    </lineage>
</organism>
<comment type="caution">
    <text evidence="1">The sequence shown here is derived from an EMBL/GenBank/DDBJ whole genome shotgun (WGS) entry which is preliminary data.</text>
</comment>
<gene>
    <name evidence="1" type="ORF">CHS0354_027040</name>
</gene>
<dbReference type="Proteomes" id="UP001195483">
    <property type="component" value="Unassembled WGS sequence"/>
</dbReference>
<protein>
    <submittedName>
        <fullName evidence="1">Uncharacterized protein</fullName>
    </submittedName>
</protein>
<keyword evidence="2" id="KW-1185">Reference proteome</keyword>
<accession>A0AAE0VFT8</accession>
<proteinExistence type="predicted"/>
<evidence type="ECO:0000313" key="2">
    <source>
        <dbReference type="Proteomes" id="UP001195483"/>
    </source>
</evidence>
<sequence>ADKRTFDDLDLPHQLTFDLKRGLDTVTLNLKRNYDVDPNADIYVVKLKNGRSILAKTNELEKE</sequence>
<dbReference type="AlphaFoldDB" id="A0AAE0VFT8"/>
<evidence type="ECO:0000313" key="1">
    <source>
        <dbReference type="EMBL" id="KAK3576241.1"/>
    </source>
</evidence>
<name>A0AAE0VFT8_9BIVA</name>